<name>A0ABQ1NA49_9BURK</name>
<gene>
    <name evidence="2" type="ORF">GCM10011400_57640</name>
</gene>
<comment type="caution">
    <text evidence="2">The sequence shown here is derived from an EMBL/GenBank/DDBJ whole genome shotgun (WGS) entry which is preliminary data.</text>
</comment>
<keyword evidence="1" id="KW-1133">Transmembrane helix</keyword>
<feature type="transmembrane region" description="Helical" evidence="1">
    <location>
        <begin position="261"/>
        <end position="281"/>
    </location>
</feature>
<evidence type="ECO:0000313" key="3">
    <source>
        <dbReference type="Proteomes" id="UP000602004"/>
    </source>
</evidence>
<organism evidence="2 3">
    <name type="scientific">Paraburkholderia caffeinilytica</name>
    <dbReference type="NCBI Taxonomy" id="1761016"/>
    <lineage>
        <taxon>Bacteria</taxon>
        <taxon>Pseudomonadati</taxon>
        <taxon>Pseudomonadota</taxon>
        <taxon>Betaproteobacteria</taxon>
        <taxon>Burkholderiales</taxon>
        <taxon>Burkholderiaceae</taxon>
        <taxon>Paraburkholderia</taxon>
    </lineage>
</organism>
<feature type="transmembrane region" description="Helical" evidence="1">
    <location>
        <begin position="154"/>
        <end position="173"/>
    </location>
</feature>
<feature type="transmembrane region" description="Helical" evidence="1">
    <location>
        <begin position="220"/>
        <end position="241"/>
    </location>
</feature>
<feature type="transmembrane region" description="Helical" evidence="1">
    <location>
        <begin position="116"/>
        <end position="148"/>
    </location>
</feature>
<feature type="transmembrane region" description="Helical" evidence="1">
    <location>
        <begin position="25"/>
        <end position="52"/>
    </location>
</feature>
<keyword evidence="1" id="KW-0472">Membrane</keyword>
<evidence type="ECO:0000313" key="2">
    <source>
        <dbReference type="EMBL" id="GGC62300.1"/>
    </source>
</evidence>
<keyword evidence="1" id="KW-0812">Transmembrane</keyword>
<keyword evidence="3" id="KW-1185">Reference proteome</keyword>
<evidence type="ECO:0000256" key="1">
    <source>
        <dbReference type="SAM" id="Phobius"/>
    </source>
</evidence>
<proteinExistence type="predicted"/>
<dbReference type="RefSeq" id="WP_115776391.1">
    <property type="nucleotide sequence ID" value="NZ_BMHL01000013.1"/>
</dbReference>
<dbReference type="EMBL" id="BMHL01000013">
    <property type="protein sequence ID" value="GGC62300.1"/>
    <property type="molecule type" value="Genomic_DNA"/>
</dbReference>
<dbReference type="InterPro" id="IPR018688">
    <property type="entry name" value="PpoB2-like"/>
</dbReference>
<dbReference type="Pfam" id="PF09948">
    <property type="entry name" value="PpoB2"/>
    <property type="match status" value="1"/>
</dbReference>
<protein>
    <submittedName>
        <fullName evidence="2">Metal-binding protein</fullName>
    </submittedName>
</protein>
<accession>A0ABQ1NA49</accession>
<feature type="transmembrane region" description="Helical" evidence="1">
    <location>
        <begin position="72"/>
        <end position="95"/>
    </location>
</feature>
<dbReference type="Proteomes" id="UP000602004">
    <property type="component" value="Unassembled WGS sequence"/>
</dbReference>
<reference evidence="3" key="1">
    <citation type="journal article" date="2019" name="Int. J. Syst. Evol. Microbiol.">
        <title>The Global Catalogue of Microorganisms (GCM) 10K type strain sequencing project: providing services to taxonomists for standard genome sequencing and annotation.</title>
        <authorList>
            <consortium name="The Broad Institute Genomics Platform"/>
            <consortium name="The Broad Institute Genome Sequencing Center for Infectious Disease"/>
            <person name="Wu L."/>
            <person name="Ma J."/>
        </authorList>
    </citation>
    <scope>NUCLEOTIDE SEQUENCE [LARGE SCALE GENOMIC DNA]</scope>
    <source>
        <strain evidence="3">CGMCC 1.15103</strain>
    </source>
</reference>
<sequence>MEYVSVNGGREMPGHSIEARVSQRAFFAVSALLFAVSAALTIAGATSMSAMGEMPMPGGWTMSAAWMRMCGQTWPAVAASFLGMWVVMMVAMMLPSLVPMLWRYREAVGAAGEMRLGWLTMLAGVGYFFVWTALGMAAFPLGVALAALEMEMPALARAVPLAVGVIVLSAGALQFTAWKARHLACCRATPGRCLKLPRLPALPADAATAWRYGLRLGLHCSYCCAGLTMVLLVAGVMDLRVMAVVKAAITVERLAPGGERMARIVGVGVVGAGVLLIARAVGLG</sequence>